<feature type="region of interest" description="Disordered" evidence="3">
    <location>
        <begin position="278"/>
        <end position="298"/>
    </location>
</feature>
<dbReference type="STRING" id="1257118.L8GF40"/>
<evidence type="ECO:0000256" key="1">
    <source>
        <dbReference type="ARBA" id="ARBA00023127"/>
    </source>
</evidence>
<dbReference type="InterPro" id="IPR004367">
    <property type="entry name" value="Cyclin_C-dom"/>
</dbReference>
<name>L8GF40_ACACF</name>
<dbReference type="InterPro" id="IPR036915">
    <property type="entry name" value="Cyclin-like_sf"/>
</dbReference>
<accession>L8GF40</accession>
<dbReference type="Pfam" id="PF02984">
    <property type="entry name" value="Cyclin_C"/>
    <property type="match status" value="1"/>
</dbReference>
<sequence length="298" mass="33669">MEPGRTPMSPSVHGKTEQQKRALRVRACIVTIQKAGQELKLPQMVIATAATFFHRFFACNPLHEHDRLVMVMACLFLASKVEEVPKKARDVILATHYVARKEVLHADSAEFARFREDVIRHERLLVTNISLAVDHPYHYLVSLAKAVDPVNKDLIQISWNFVNDSLRTEVCLNYDPRLIAGAALYLSVKCLGFNITRNGAPATLFEVINMPKALIEEVSSQILDLYETAPSLASMRGDGSGSGASTGSTHMPAEDGECKAPVPEYHKQNHRLWKRNVAQGDHYRYRRDEQQKKRKQRV</sequence>
<evidence type="ECO:0000259" key="4">
    <source>
        <dbReference type="SMART" id="SM00385"/>
    </source>
</evidence>
<feature type="domain" description="Cyclin-like" evidence="4">
    <location>
        <begin position="30"/>
        <end position="127"/>
    </location>
</feature>
<dbReference type="OrthoDB" id="10264655at2759"/>
<evidence type="ECO:0000256" key="2">
    <source>
        <dbReference type="RuleBase" id="RU000383"/>
    </source>
</evidence>
<dbReference type="Pfam" id="PF00134">
    <property type="entry name" value="Cyclin_N"/>
    <property type="match status" value="1"/>
</dbReference>
<dbReference type="PANTHER" id="PTHR10026">
    <property type="entry name" value="CYCLIN"/>
    <property type="match status" value="1"/>
</dbReference>
<dbReference type="EMBL" id="KB008148">
    <property type="protein sequence ID" value="ELR11690.1"/>
    <property type="molecule type" value="Genomic_DNA"/>
</dbReference>
<keyword evidence="6" id="KW-1185">Reference proteome</keyword>
<organism evidence="5 6">
    <name type="scientific">Acanthamoeba castellanii (strain ATCC 30010 / Neff)</name>
    <dbReference type="NCBI Taxonomy" id="1257118"/>
    <lineage>
        <taxon>Eukaryota</taxon>
        <taxon>Amoebozoa</taxon>
        <taxon>Discosea</taxon>
        <taxon>Longamoebia</taxon>
        <taxon>Centramoebida</taxon>
        <taxon>Acanthamoebidae</taxon>
        <taxon>Acanthamoeba</taxon>
    </lineage>
</organism>
<dbReference type="Gene3D" id="1.10.472.10">
    <property type="entry name" value="Cyclin-like"/>
    <property type="match status" value="2"/>
</dbReference>
<dbReference type="InterPro" id="IPR006671">
    <property type="entry name" value="Cyclin_N"/>
</dbReference>
<feature type="compositionally biased region" description="Basic and acidic residues" evidence="3">
    <location>
        <begin position="281"/>
        <end position="291"/>
    </location>
</feature>
<feature type="domain" description="Cyclin-like" evidence="4">
    <location>
        <begin position="138"/>
        <end position="224"/>
    </location>
</feature>
<evidence type="ECO:0000313" key="6">
    <source>
        <dbReference type="Proteomes" id="UP000011083"/>
    </source>
</evidence>
<feature type="region of interest" description="Disordered" evidence="3">
    <location>
        <begin position="234"/>
        <end position="261"/>
    </location>
</feature>
<dbReference type="GO" id="GO:0006357">
    <property type="term" value="P:regulation of transcription by RNA polymerase II"/>
    <property type="evidence" value="ECO:0007669"/>
    <property type="project" value="InterPro"/>
</dbReference>
<comment type="similarity">
    <text evidence="2">Belongs to the cyclin family.</text>
</comment>
<dbReference type="InterPro" id="IPR043198">
    <property type="entry name" value="Cyclin/Ssn8"/>
</dbReference>
<dbReference type="SUPFAM" id="SSF47954">
    <property type="entry name" value="Cyclin-like"/>
    <property type="match status" value="2"/>
</dbReference>
<dbReference type="GO" id="GO:0016538">
    <property type="term" value="F:cyclin-dependent protein serine/threonine kinase regulator activity"/>
    <property type="evidence" value="ECO:0007669"/>
    <property type="project" value="InterPro"/>
</dbReference>
<evidence type="ECO:0000256" key="3">
    <source>
        <dbReference type="SAM" id="MobiDB-lite"/>
    </source>
</evidence>
<dbReference type="RefSeq" id="XP_004333703.1">
    <property type="nucleotide sequence ID" value="XM_004333655.1"/>
</dbReference>
<dbReference type="VEuPathDB" id="AmoebaDB:ACA1_260970"/>
<dbReference type="SMART" id="SM00385">
    <property type="entry name" value="CYCLIN"/>
    <property type="match status" value="2"/>
</dbReference>
<dbReference type="AlphaFoldDB" id="L8GF40"/>
<dbReference type="InterPro" id="IPR013763">
    <property type="entry name" value="Cyclin-like_dom"/>
</dbReference>
<dbReference type="OMA" id="MYDMMKY"/>
<dbReference type="Proteomes" id="UP000011083">
    <property type="component" value="Unassembled WGS sequence"/>
</dbReference>
<dbReference type="CDD" id="cd20546">
    <property type="entry name" value="CYCLIN_SpCG1C_ScCTK2-like_rpt2"/>
    <property type="match status" value="1"/>
</dbReference>
<proteinExistence type="inferred from homology"/>
<gene>
    <name evidence="5" type="ORF">ACA1_260970</name>
</gene>
<reference evidence="5 6" key="1">
    <citation type="journal article" date="2013" name="Genome Biol.">
        <title>Genome of Acanthamoeba castellanii highlights extensive lateral gene transfer and early evolution of tyrosine kinase signaling.</title>
        <authorList>
            <person name="Clarke M."/>
            <person name="Lohan A.J."/>
            <person name="Liu B."/>
            <person name="Lagkouvardos I."/>
            <person name="Roy S."/>
            <person name="Zafar N."/>
            <person name="Bertelli C."/>
            <person name="Schilde C."/>
            <person name="Kianianmomeni A."/>
            <person name="Burglin T.R."/>
            <person name="Frech C."/>
            <person name="Turcotte B."/>
            <person name="Kopec K.O."/>
            <person name="Synnott J.M."/>
            <person name="Choo C."/>
            <person name="Paponov I."/>
            <person name="Finkler A."/>
            <person name="Soon Heng Tan C."/>
            <person name="Hutchins A.P."/>
            <person name="Weinmeier T."/>
            <person name="Rattei T."/>
            <person name="Chu J.S."/>
            <person name="Gimenez G."/>
            <person name="Irimia M."/>
            <person name="Rigden D.J."/>
            <person name="Fitzpatrick D.A."/>
            <person name="Lorenzo-Morales J."/>
            <person name="Bateman A."/>
            <person name="Chiu C.H."/>
            <person name="Tang P."/>
            <person name="Hegemann P."/>
            <person name="Fromm H."/>
            <person name="Raoult D."/>
            <person name="Greub G."/>
            <person name="Miranda-Saavedra D."/>
            <person name="Chen N."/>
            <person name="Nash P."/>
            <person name="Ginger M.L."/>
            <person name="Horn M."/>
            <person name="Schaap P."/>
            <person name="Caler L."/>
            <person name="Loftus B."/>
        </authorList>
    </citation>
    <scope>NUCLEOTIDE SEQUENCE [LARGE SCALE GENOMIC DNA]</scope>
    <source>
        <strain evidence="5 6">Neff</strain>
    </source>
</reference>
<protein>
    <submittedName>
        <fullName evidence="5">Cyclin, Nterminal domain containing protein</fullName>
    </submittedName>
</protein>
<keyword evidence="1 2" id="KW-0195">Cyclin</keyword>
<dbReference type="KEGG" id="acan:ACA1_260970"/>
<dbReference type="GeneID" id="14912117"/>
<evidence type="ECO:0000313" key="5">
    <source>
        <dbReference type="EMBL" id="ELR11690.1"/>
    </source>
</evidence>